<sequence>MSTTPSLCLSEACGAMLHWSGVCMKVGDNGTPLVAVCCYLLNASVSVTRHTNTPRSTSALKSSVKQQSQGHSFMNKHRDQYIRSGCELSFLSLCHLVAS</sequence>
<dbReference type="AlphaFoldDB" id="A0A5B7G477"/>
<evidence type="ECO:0000313" key="1">
    <source>
        <dbReference type="EMBL" id="MPC51284.1"/>
    </source>
</evidence>
<dbReference type="EMBL" id="VSRR010010077">
    <property type="protein sequence ID" value="MPC51284.1"/>
    <property type="molecule type" value="Genomic_DNA"/>
</dbReference>
<comment type="caution">
    <text evidence="1">The sequence shown here is derived from an EMBL/GenBank/DDBJ whole genome shotgun (WGS) entry which is preliminary data.</text>
</comment>
<gene>
    <name evidence="1" type="ORF">E2C01_045129</name>
</gene>
<keyword evidence="2" id="KW-1185">Reference proteome</keyword>
<name>A0A5B7G477_PORTR</name>
<proteinExistence type="predicted"/>
<reference evidence="1 2" key="1">
    <citation type="submission" date="2019-05" db="EMBL/GenBank/DDBJ databases">
        <title>Another draft genome of Portunus trituberculatus and its Hox gene families provides insights of decapod evolution.</title>
        <authorList>
            <person name="Jeong J.-H."/>
            <person name="Song I."/>
            <person name="Kim S."/>
            <person name="Choi T."/>
            <person name="Kim D."/>
            <person name="Ryu S."/>
            <person name="Kim W."/>
        </authorList>
    </citation>
    <scope>NUCLEOTIDE SEQUENCE [LARGE SCALE GENOMIC DNA]</scope>
    <source>
        <tissue evidence="1">Muscle</tissue>
    </source>
</reference>
<evidence type="ECO:0000313" key="2">
    <source>
        <dbReference type="Proteomes" id="UP000324222"/>
    </source>
</evidence>
<protein>
    <submittedName>
        <fullName evidence="1">Uncharacterized protein</fullName>
    </submittedName>
</protein>
<organism evidence="1 2">
    <name type="scientific">Portunus trituberculatus</name>
    <name type="common">Swimming crab</name>
    <name type="synonym">Neptunus trituberculatus</name>
    <dbReference type="NCBI Taxonomy" id="210409"/>
    <lineage>
        <taxon>Eukaryota</taxon>
        <taxon>Metazoa</taxon>
        <taxon>Ecdysozoa</taxon>
        <taxon>Arthropoda</taxon>
        <taxon>Crustacea</taxon>
        <taxon>Multicrustacea</taxon>
        <taxon>Malacostraca</taxon>
        <taxon>Eumalacostraca</taxon>
        <taxon>Eucarida</taxon>
        <taxon>Decapoda</taxon>
        <taxon>Pleocyemata</taxon>
        <taxon>Brachyura</taxon>
        <taxon>Eubrachyura</taxon>
        <taxon>Portunoidea</taxon>
        <taxon>Portunidae</taxon>
        <taxon>Portuninae</taxon>
        <taxon>Portunus</taxon>
    </lineage>
</organism>
<accession>A0A5B7G477</accession>
<dbReference type="Proteomes" id="UP000324222">
    <property type="component" value="Unassembled WGS sequence"/>
</dbReference>